<feature type="transmembrane region" description="Helical" evidence="1">
    <location>
        <begin position="40"/>
        <end position="58"/>
    </location>
</feature>
<evidence type="ECO:0008006" key="4">
    <source>
        <dbReference type="Google" id="ProtNLM"/>
    </source>
</evidence>
<keyword evidence="1" id="KW-0472">Membrane</keyword>
<feature type="transmembrane region" description="Helical" evidence="1">
    <location>
        <begin position="12"/>
        <end position="28"/>
    </location>
</feature>
<evidence type="ECO:0000313" key="3">
    <source>
        <dbReference type="Proteomes" id="UP000282184"/>
    </source>
</evidence>
<gene>
    <name evidence="2" type="ORF">EJV47_03195</name>
</gene>
<evidence type="ECO:0000256" key="1">
    <source>
        <dbReference type="SAM" id="Phobius"/>
    </source>
</evidence>
<feature type="transmembrane region" description="Helical" evidence="1">
    <location>
        <begin position="574"/>
        <end position="593"/>
    </location>
</feature>
<dbReference type="AlphaFoldDB" id="A0A3S0HCZ0"/>
<dbReference type="Proteomes" id="UP000282184">
    <property type="component" value="Unassembled WGS sequence"/>
</dbReference>
<evidence type="ECO:0000313" key="2">
    <source>
        <dbReference type="EMBL" id="RTQ53754.1"/>
    </source>
</evidence>
<keyword evidence="1" id="KW-0812">Transmembrane</keyword>
<keyword evidence="3" id="KW-1185">Reference proteome</keyword>
<name>A0A3S0HCZ0_9BACT</name>
<proteinExistence type="predicted"/>
<dbReference type="RefSeq" id="WP_126691681.1">
    <property type="nucleotide sequence ID" value="NZ_RXOF01000001.1"/>
</dbReference>
<organism evidence="2 3">
    <name type="scientific">Hymenobacter gummosus</name>
    <dbReference type="NCBI Taxonomy" id="1776032"/>
    <lineage>
        <taxon>Bacteria</taxon>
        <taxon>Pseudomonadati</taxon>
        <taxon>Bacteroidota</taxon>
        <taxon>Cytophagia</taxon>
        <taxon>Cytophagales</taxon>
        <taxon>Hymenobacteraceae</taxon>
        <taxon>Hymenobacter</taxon>
    </lineage>
</organism>
<sequence length="597" mass="64347">MPLPDSSGHFLYYAHAALCLLLAIGLAWQAWRASRGRRRLLRLLASLLAAAALWLTAYPPQHRAPAAAAGAAVLLTPHYSLDSVRALQRRLGPLPLLSYRPATAPGGDTLPLTSLASLATQRPALRQLHVFGIGLPAADVPALAPAVQVLTHADAAGSYFTAGAWPRQLVLGEPLLVRGSFHGPGPVWLRLIGAGAPQDSVLLSAAGAFQLRYLPLNLGPQLARLEARRNGRLIATEPVPVLVQPARRLRLLLLAGTPSFELNLLKNHLAGRGHQVALRVAISRGLQQTDVQNRPAVDLTRLTPNLLRGFDAVVADADALNALTSSEARTLAQAAADGLGVLLTGAAELPRNLPGRAAFSLLPRPATATETPQPIRWATDRATIALPAVLKPTLQTQLLVAGPGAGMGSAASHRRSWGTVLVATPATTFQWLLGGQTSRYDSYWRTLLGAVARPLEQPAHWALPLWARPDEPQPLHLLAAQEPGLAVRVTAPASVPLALRQHPQRPDVWQARYWPRQSGWHRALAPDQDTASFYVFGPEDWLAPLRQQRLLALQQRSPQPAPPSPPANSPMQPWLPAGWYFALFVLAAGWLWLDEKR</sequence>
<dbReference type="PROSITE" id="PS51318">
    <property type="entry name" value="TAT"/>
    <property type="match status" value="1"/>
</dbReference>
<dbReference type="EMBL" id="RXOF01000001">
    <property type="protein sequence ID" value="RTQ53754.1"/>
    <property type="molecule type" value="Genomic_DNA"/>
</dbReference>
<comment type="caution">
    <text evidence="2">The sequence shown here is derived from an EMBL/GenBank/DDBJ whole genome shotgun (WGS) entry which is preliminary data.</text>
</comment>
<reference evidence="2 3" key="1">
    <citation type="submission" date="2018-12" db="EMBL/GenBank/DDBJ databases">
        <title>Hymenobacter gummosus sp. nov., isolated from a spring.</title>
        <authorList>
            <person name="Nie L."/>
        </authorList>
    </citation>
    <scope>NUCLEOTIDE SEQUENCE [LARGE SCALE GENOMIC DNA]</scope>
    <source>
        <strain evidence="2 3">KCTC 52166</strain>
    </source>
</reference>
<dbReference type="OrthoDB" id="980086at2"/>
<accession>A0A3S0HCZ0</accession>
<keyword evidence="1" id="KW-1133">Transmembrane helix</keyword>
<protein>
    <recommendedName>
        <fullName evidence="4">Aerotolerance regulator N-terminal domain-containing protein</fullName>
    </recommendedName>
</protein>
<dbReference type="InterPro" id="IPR006311">
    <property type="entry name" value="TAT_signal"/>
</dbReference>